<organism evidence="1 2">
    <name type="scientific">Daphnia magna</name>
    <dbReference type="NCBI Taxonomy" id="35525"/>
    <lineage>
        <taxon>Eukaryota</taxon>
        <taxon>Metazoa</taxon>
        <taxon>Ecdysozoa</taxon>
        <taxon>Arthropoda</taxon>
        <taxon>Crustacea</taxon>
        <taxon>Branchiopoda</taxon>
        <taxon>Diplostraca</taxon>
        <taxon>Cladocera</taxon>
        <taxon>Anomopoda</taxon>
        <taxon>Daphniidae</taxon>
        <taxon>Daphnia</taxon>
    </lineage>
</organism>
<gene>
    <name evidence="1" type="ORF">APZ42_005450</name>
</gene>
<keyword evidence="2" id="KW-1185">Reference proteome</keyword>
<protein>
    <submittedName>
        <fullName evidence="1">Uncharacterized protein</fullName>
    </submittedName>
</protein>
<dbReference type="Proteomes" id="UP000076858">
    <property type="component" value="Unassembled WGS sequence"/>
</dbReference>
<evidence type="ECO:0000313" key="1">
    <source>
        <dbReference type="EMBL" id="KZR98910.1"/>
    </source>
</evidence>
<comment type="caution">
    <text evidence="1">The sequence shown here is derived from an EMBL/GenBank/DDBJ whole genome shotgun (WGS) entry which is preliminary data.</text>
</comment>
<accession>A0A0P5V0Z6</accession>
<dbReference type="AlphaFoldDB" id="A0A0P5V0Z6"/>
<evidence type="ECO:0000313" key="2">
    <source>
        <dbReference type="Proteomes" id="UP000076858"/>
    </source>
</evidence>
<proteinExistence type="predicted"/>
<reference evidence="1 2" key="1">
    <citation type="submission" date="2016-03" db="EMBL/GenBank/DDBJ databases">
        <title>EvidentialGene: Evidence-directed Construction of Genes on Genomes.</title>
        <authorList>
            <person name="Gilbert D.G."/>
            <person name="Choi J.-H."/>
            <person name="Mockaitis K."/>
            <person name="Colbourne J."/>
            <person name="Pfrender M."/>
        </authorList>
    </citation>
    <scope>NUCLEOTIDE SEQUENCE [LARGE SCALE GENOMIC DNA]</scope>
    <source>
        <strain evidence="1 2">Xinb3</strain>
        <tissue evidence="1">Complete organism</tissue>
    </source>
</reference>
<dbReference type="EMBL" id="LRGB01015362">
    <property type="protein sequence ID" value="KZR98910.1"/>
    <property type="molecule type" value="Genomic_DNA"/>
</dbReference>
<sequence>MRSNLNELVRYRFSYVSSYFLYCMFHSRSDNVTLTLFQVFWALSLFFLSAPFNHHKIDEYR</sequence>
<name>A0A0P5V0Z6_9CRUS</name>